<dbReference type="EMBL" id="JAFJMO010000010">
    <property type="protein sequence ID" value="KAJ8264990.1"/>
    <property type="molecule type" value="Genomic_DNA"/>
</dbReference>
<evidence type="ECO:0000313" key="2">
    <source>
        <dbReference type="EMBL" id="KAJ8264990.1"/>
    </source>
</evidence>
<dbReference type="OrthoDB" id="9300298at2759"/>
<sequence>MKVTCLRGFNYEFPEYAERTLCTEKTSGKSKMAAKRKGGLKLNAICAKLSRQVVYDGSSQHAEGDPSLPDNSEKGSSHYEEADRPEPDFPEGLGLGPNPEEDQRRREAIEKWVNG</sequence>
<evidence type="ECO:0000256" key="1">
    <source>
        <dbReference type="SAM" id="MobiDB-lite"/>
    </source>
</evidence>
<organism evidence="2 3">
    <name type="scientific">Conger conger</name>
    <name type="common">Conger eel</name>
    <name type="synonym">Muraena conger</name>
    <dbReference type="NCBI Taxonomy" id="82655"/>
    <lineage>
        <taxon>Eukaryota</taxon>
        <taxon>Metazoa</taxon>
        <taxon>Chordata</taxon>
        <taxon>Craniata</taxon>
        <taxon>Vertebrata</taxon>
        <taxon>Euteleostomi</taxon>
        <taxon>Actinopterygii</taxon>
        <taxon>Neopterygii</taxon>
        <taxon>Teleostei</taxon>
        <taxon>Anguilliformes</taxon>
        <taxon>Congridae</taxon>
        <taxon>Conger</taxon>
    </lineage>
</organism>
<proteinExistence type="predicted"/>
<feature type="region of interest" description="Disordered" evidence="1">
    <location>
        <begin position="55"/>
        <end position="115"/>
    </location>
</feature>
<dbReference type="Proteomes" id="UP001152803">
    <property type="component" value="Unassembled WGS sequence"/>
</dbReference>
<keyword evidence="3" id="KW-1185">Reference proteome</keyword>
<dbReference type="GO" id="GO:0000977">
    <property type="term" value="F:RNA polymerase II transcription regulatory region sequence-specific DNA binding"/>
    <property type="evidence" value="ECO:0007669"/>
    <property type="project" value="TreeGrafter"/>
</dbReference>
<name>A0A9Q1DB97_CONCO</name>
<dbReference type="GO" id="GO:0045944">
    <property type="term" value="P:positive regulation of transcription by RNA polymerase II"/>
    <property type="evidence" value="ECO:0007669"/>
    <property type="project" value="TreeGrafter"/>
</dbReference>
<dbReference type="GO" id="GO:0005634">
    <property type="term" value="C:nucleus"/>
    <property type="evidence" value="ECO:0007669"/>
    <property type="project" value="TreeGrafter"/>
</dbReference>
<gene>
    <name evidence="2" type="ORF">COCON_G00140890</name>
</gene>
<dbReference type="GO" id="GO:0045664">
    <property type="term" value="P:regulation of neuron differentiation"/>
    <property type="evidence" value="ECO:0007669"/>
    <property type="project" value="TreeGrafter"/>
</dbReference>
<dbReference type="PANTHER" id="PTHR12451">
    <property type="entry name" value="TRANSCRIPTION FACTOR CASTOR PROTEIN MING -RELATED"/>
    <property type="match status" value="1"/>
</dbReference>
<comment type="caution">
    <text evidence="2">The sequence shown here is derived from an EMBL/GenBank/DDBJ whole genome shotgun (WGS) entry which is preliminary data.</text>
</comment>
<evidence type="ECO:0000313" key="3">
    <source>
        <dbReference type="Proteomes" id="UP001152803"/>
    </source>
</evidence>
<feature type="compositionally biased region" description="Basic and acidic residues" evidence="1">
    <location>
        <begin position="101"/>
        <end position="115"/>
    </location>
</feature>
<reference evidence="2" key="1">
    <citation type="journal article" date="2023" name="Science">
        <title>Genome structures resolve the early diversification of teleost fishes.</title>
        <authorList>
            <person name="Parey E."/>
            <person name="Louis A."/>
            <person name="Montfort J."/>
            <person name="Bouchez O."/>
            <person name="Roques C."/>
            <person name="Iampietro C."/>
            <person name="Lluch J."/>
            <person name="Castinel A."/>
            <person name="Donnadieu C."/>
            <person name="Desvignes T."/>
            <person name="Floi Bucao C."/>
            <person name="Jouanno E."/>
            <person name="Wen M."/>
            <person name="Mejri S."/>
            <person name="Dirks R."/>
            <person name="Jansen H."/>
            <person name="Henkel C."/>
            <person name="Chen W.J."/>
            <person name="Zahm M."/>
            <person name="Cabau C."/>
            <person name="Klopp C."/>
            <person name="Thompson A.W."/>
            <person name="Robinson-Rechavi M."/>
            <person name="Braasch I."/>
            <person name="Lecointre G."/>
            <person name="Bobe J."/>
            <person name="Postlethwait J.H."/>
            <person name="Berthelot C."/>
            <person name="Roest Crollius H."/>
            <person name="Guiguen Y."/>
        </authorList>
    </citation>
    <scope>NUCLEOTIDE SEQUENCE</scope>
    <source>
        <strain evidence="2">Concon-B</strain>
    </source>
</reference>
<dbReference type="AlphaFoldDB" id="A0A9Q1DB97"/>
<accession>A0A9Q1DB97</accession>
<dbReference type="GO" id="GO:0000981">
    <property type="term" value="F:DNA-binding transcription factor activity, RNA polymerase II-specific"/>
    <property type="evidence" value="ECO:0007669"/>
    <property type="project" value="TreeGrafter"/>
</dbReference>
<protein>
    <submittedName>
        <fullName evidence="2">Uncharacterized protein</fullName>
    </submittedName>
</protein>
<feature type="compositionally biased region" description="Basic and acidic residues" evidence="1">
    <location>
        <begin position="71"/>
        <end position="87"/>
    </location>
</feature>
<feature type="non-terminal residue" evidence="2">
    <location>
        <position position="1"/>
    </location>
</feature>
<dbReference type="PANTHER" id="PTHR12451:SF0">
    <property type="entry name" value="ZINC FINGER PROTEIN CASTOR HOMOLOG 1"/>
    <property type="match status" value="1"/>
</dbReference>
<dbReference type="InterPro" id="IPR040373">
    <property type="entry name" value="CASZ1"/>
</dbReference>